<feature type="transmembrane region" description="Helical" evidence="1">
    <location>
        <begin position="188"/>
        <end position="210"/>
    </location>
</feature>
<comment type="caution">
    <text evidence="2">The sequence shown here is derived from an EMBL/GenBank/DDBJ whole genome shotgun (WGS) entry which is preliminary data.</text>
</comment>
<feature type="transmembrane region" description="Helical" evidence="1">
    <location>
        <begin position="152"/>
        <end position="176"/>
    </location>
</feature>
<gene>
    <name evidence="2" type="ORF">GCM10011395_16770</name>
</gene>
<protein>
    <recommendedName>
        <fullName evidence="4">Glycosyltransferase RgtA/B/C/D-like domain-containing protein</fullName>
    </recommendedName>
</protein>
<keyword evidence="3" id="KW-1185">Reference proteome</keyword>
<name>A0ABQ1GNB3_9SPHN</name>
<evidence type="ECO:0000313" key="2">
    <source>
        <dbReference type="EMBL" id="GGA47184.1"/>
    </source>
</evidence>
<dbReference type="EMBL" id="BMDW01000008">
    <property type="protein sequence ID" value="GGA47184.1"/>
    <property type="molecule type" value="Genomic_DNA"/>
</dbReference>
<keyword evidence="1" id="KW-0812">Transmembrane</keyword>
<feature type="transmembrane region" description="Helical" evidence="1">
    <location>
        <begin position="54"/>
        <end position="78"/>
    </location>
</feature>
<dbReference type="Proteomes" id="UP000618591">
    <property type="component" value="Unassembled WGS sequence"/>
</dbReference>
<evidence type="ECO:0000256" key="1">
    <source>
        <dbReference type="SAM" id="Phobius"/>
    </source>
</evidence>
<dbReference type="RefSeq" id="WP_188446433.1">
    <property type="nucleotide sequence ID" value="NZ_BMDW01000008.1"/>
</dbReference>
<feature type="transmembrane region" description="Helical" evidence="1">
    <location>
        <begin position="98"/>
        <end position="118"/>
    </location>
</feature>
<evidence type="ECO:0008006" key="4">
    <source>
        <dbReference type="Google" id="ProtNLM"/>
    </source>
</evidence>
<reference evidence="3" key="1">
    <citation type="journal article" date="2019" name="Int. J. Syst. Evol. Microbiol.">
        <title>The Global Catalogue of Microorganisms (GCM) 10K type strain sequencing project: providing services to taxonomists for standard genome sequencing and annotation.</title>
        <authorList>
            <consortium name="The Broad Institute Genomics Platform"/>
            <consortium name="The Broad Institute Genome Sequencing Center for Infectious Disease"/>
            <person name="Wu L."/>
            <person name="Ma J."/>
        </authorList>
    </citation>
    <scope>NUCLEOTIDE SEQUENCE [LARGE SCALE GENOMIC DNA]</scope>
    <source>
        <strain evidence="3">CGMCC 1.10106</strain>
    </source>
</reference>
<feature type="transmembrane region" description="Helical" evidence="1">
    <location>
        <begin position="386"/>
        <end position="405"/>
    </location>
</feature>
<feature type="transmembrane region" description="Helical" evidence="1">
    <location>
        <begin position="440"/>
        <end position="457"/>
    </location>
</feature>
<accession>A0ABQ1GNB3</accession>
<proteinExistence type="predicted"/>
<feature type="transmembrane region" description="Helical" evidence="1">
    <location>
        <begin position="411"/>
        <end position="428"/>
    </location>
</feature>
<sequence>MPRPILICINAVLLLALGHALLFWPGIMTWDAIRQYGQALSGQYDDWHPPAMHWLWRQLGIFGAGPAPMLVLQIVLYWGGTGLWMQAAYRRGAGRGGWLPVAMLGMLALSPIALILVGTVLKDSLFAGALLLASGLLAVAQPGAWRIRLAAALVLIAAATLRFNAVPACLPVLLLALPAARRRTLPRLAASAVLAAVPLVLALPLANAALHAKRSGVELSLVIYDLGGIGRYSGVDVFPPTATPDPVGVNAACYSPVSWDRYAWWGAAPCGIGFETLRTPLQSGHGPYGWWAAAVLAHPLAYAQHRLAHFDRNLRFIVHDSDVPELSLTSDPNPWGFALPPSAVRTGIAHAATWLLTTPLGWPACWLALGIGLLVLRPSLADGDPAVALAWSGVLYGFSYLPLSVASEVRYHFWTIAAVGIAAVLTLARRETGAAPPWRLALAAAPVVMVVVAGVVARL</sequence>
<keyword evidence="1" id="KW-0472">Membrane</keyword>
<feature type="transmembrane region" description="Helical" evidence="1">
    <location>
        <begin position="124"/>
        <end position="140"/>
    </location>
</feature>
<evidence type="ECO:0000313" key="3">
    <source>
        <dbReference type="Proteomes" id="UP000618591"/>
    </source>
</evidence>
<keyword evidence="1" id="KW-1133">Transmembrane helix</keyword>
<organism evidence="2 3">
    <name type="scientific">Sphingomonas psychrolutea</name>
    <dbReference type="NCBI Taxonomy" id="1259676"/>
    <lineage>
        <taxon>Bacteria</taxon>
        <taxon>Pseudomonadati</taxon>
        <taxon>Pseudomonadota</taxon>
        <taxon>Alphaproteobacteria</taxon>
        <taxon>Sphingomonadales</taxon>
        <taxon>Sphingomonadaceae</taxon>
        <taxon>Sphingomonas</taxon>
    </lineage>
</organism>